<dbReference type="EMBL" id="BARV01019620">
    <property type="protein sequence ID" value="GAI18958.1"/>
    <property type="molecule type" value="Genomic_DNA"/>
</dbReference>
<dbReference type="InterPro" id="IPR001130">
    <property type="entry name" value="TatD-like"/>
</dbReference>
<evidence type="ECO:0000256" key="1">
    <source>
        <dbReference type="ARBA" id="ARBA00009275"/>
    </source>
</evidence>
<gene>
    <name evidence="4" type="ORF">S06H3_32940</name>
</gene>
<accession>X1LIR5</accession>
<dbReference type="PANTHER" id="PTHR46317">
    <property type="entry name" value="HYDROLASE OF PHP SUPERFAMILY-RELATED PROTEIN"/>
    <property type="match status" value="1"/>
</dbReference>
<keyword evidence="3" id="KW-0378">Hydrolase</keyword>
<comment type="caution">
    <text evidence="4">The sequence shown here is derived from an EMBL/GenBank/DDBJ whole genome shotgun (WGS) entry which is preliminary data.</text>
</comment>
<dbReference type="AlphaFoldDB" id="X1LIR5"/>
<feature type="non-terminal residue" evidence="4">
    <location>
        <position position="239"/>
    </location>
</feature>
<evidence type="ECO:0000313" key="4">
    <source>
        <dbReference type="EMBL" id="GAI18958.1"/>
    </source>
</evidence>
<dbReference type="PROSITE" id="PS01137">
    <property type="entry name" value="TATD_1"/>
    <property type="match status" value="1"/>
</dbReference>
<evidence type="ECO:0000256" key="2">
    <source>
        <dbReference type="ARBA" id="ARBA00022723"/>
    </source>
</evidence>
<protein>
    <submittedName>
        <fullName evidence="4">Uncharacterized protein</fullName>
    </submittedName>
</protein>
<dbReference type="Pfam" id="PF01026">
    <property type="entry name" value="TatD_DNase"/>
    <property type="match status" value="1"/>
</dbReference>
<comment type="similarity">
    <text evidence="1">Belongs to the metallo-dependent hydrolases superfamily. TatD-type hydrolase family.</text>
</comment>
<dbReference type="Gene3D" id="3.20.20.140">
    <property type="entry name" value="Metal-dependent hydrolases"/>
    <property type="match status" value="1"/>
</dbReference>
<dbReference type="SUPFAM" id="SSF51556">
    <property type="entry name" value="Metallo-dependent hydrolases"/>
    <property type="match status" value="1"/>
</dbReference>
<dbReference type="CDD" id="cd01310">
    <property type="entry name" value="TatD_DNAse"/>
    <property type="match status" value="1"/>
</dbReference>
<keyword evidence="2" id="KW-0479">Metal-binding</keyword>
<dbReference type="InterPro" id="IPR032466">
    <property type="entry name" value="Metal_Hydrolase"/>
</dbReference>
<proteinExistence type="inferred from homology"/>
<dbReference type="PIRSF" id="PIRSF005902">
    <property type="entry name" value="DNase_TatD"/>
    <property type="match status" value="1"/>
</dbReference>
<dbReference type="GO" id="GO:0046872">
    <property type="term" value="F:metal ion binding"/>
    <property type="evidence" value="ECO:0007669"/>
    <property type="project" value="UniProtKB-KW"/>
</dbReference>
<sequence>MYKLIDTHAHLDELKNLDLMLEEAKKAGVIAIVAVGANHQSNIKTLEISQKHRRFVYPALGLHPWELGNLRTFEIDDNLRFIEQNIASAVAVGEIGLDYDKRVLKVASKELQKEVLGRLLNIARKYAKPAVIHSRYAWKDALHLVQDVGIDKAVFHWFTGFSSVLRGIIDGVYFVSATPAAEYHEEHRRAVKEAPLPRLLLETDCPVTYGREARYESQPADVLRGLEAVSQLKGIDEAT</sequence>
<name>X1LIR5_9ZZZZ</name>
<dbReference type="InterPro" id="IPR018228">
    <property type="entry name" value="DNase_TatD-rel_CS"/>
</dbReference>
<evidence type="ECO:0000256" key="3">
    <source>
        <dbReference type="ARBA" id="ARBA00022801"/>
    </source>
</evidence>
<organism evidence="4">
    <name type="scientific">marine sediment metagenome</name>
    <dbReference type="NCBI Taxonomy" id="412755"/>
    <lineage>
        <taxon>unclassified sequences</taxon>
        <taxon>metagenomes</taxon>
        <taxon>ecological metagenomes</taxon>
    </lineage>
</organism>
<dbReference type="PANTHER" id="PTHR46317:SF1">
    <property type="entry name" value="HYDROLASE, TATD FAMILY"/>
    <property type="match status" value="1"/>
</dbReference>
<reference evidence="4" key="1">
    <citation type="journal article" date="2014" name="Front. Microbiol.">
        <title>High frequency of phylogenetically diverse reductive dehalogenase-homologous genes in deep subseafloor sedimentary metagenomes.</title>
        <authorList>
            <person name="Kawai M."/>
            <person name="Futagami T."/>
            <person name="Toyoda A."/>
            <person name="Takaki Y."/>
            <person name="Nishi S."/>
            <person name="Hori S."/>
            <person name="Arai W."/>
            <person name="Tsubouchi T."/>
            <person name="Morono Y."/>
            <person name="Uchiyama I."/>
            <person name="Ito T."/>
            <person name="Fujiyama A."/>
            <person name="Inagaki F."/>
            <person name="Takami H."/>
        </authorList>
    </citation>
    <scope>NUCLEOTIDE SEQUENCE</scope>
    <source>
        <strain evidence="4">Expedition CK06-06</strain>
    </source>
</reference>
<dbReference type="GO" id="GO:0016788">
    <property type="term" value="F:hydrolase activity, acting on ester bonds"/>
    <property type="evidence" value="ECO:0007669"/>
    <property type="project" value="InterPro"/>
</dbReference>